<accession>A0A1V9VBH3</accession>
<gene>
    <name evidence="2" type="ORF">AS859_05820</name>
</gene>
<name>A0A1V9VBH3_9BACT</name>
<comment type="caution">
    <text evidence="2">The sequence shown here is derived from an EMBL/GenBank/DDBJ whole genome shotgun (WGS) entry which is preliminary data.</text>
</comment>
<dbReference type="Gene3D" id="3.40.30.10">
    <property type="entry name" value="Glutaredoxin"/>
    <property type="match status" value="1"/>
</dbReference>
<evidence type="ECO:0000259" key="1">
    <source>
        <dbReference type="Pfam" id="PF13462"/>
    </source>
</evidence>
<dbReference type="Proteomes" id="UP000192599">
    <property type="component" value="Unassembled WGS sequence"/>
</dbReference>
<dbReference type="PANTHER" id="PTHR35272">
    <property type="entry name" value="THIOL:DISULFIDE INTERCHANGE PROTEIN DSBC-RELATED"/>
    <property type="match status" value="1"/>
</dbReference>
<dbReference type="SUPFAM" id="SSF52833">
    <property type="entry name" value="Thioredoxin-like"/>
    <property type="match status" value="1"/>
</dbReference>
<proteinExistence type="predicted"/>
<dbReference type="InterPro" id="IPR036249">
    <property type="entry name" value="Thioredoxin-like_sf"/>
</dbReference>
<feature type="domain" description="Thioredoxin-like fold" evidence="1">
    <location>
        <begin position="115"/>
        <end position="265"/>
    </location>
</feature>
<dbReference type="Pfam" id="PF13462">
    <property type="entry name" value="Thioredoxin_4"/>
    <property type="match status" value="1"/>
</dbReference>
<reference evidence="2 3" key="1">
    <citation type="submission" date="2017-04" db="EMBL/GenBank/DDBJ databases">
        <title>Accumulation and expression of multiple antibiotic resistance genes in Arcobacter cryaerophilus that thrives in sewage.</title>
        <authorList>
            <person name="Millar J.A."/>
            <person name="Raghavan R."/>
        </authorList>
    </citation>
    <scope>NUCLEOTIDE SEQUENCE [LARGE SCALE GENOMIC DNA]</scope>
    <source>
        <strain evidence="2 3">AZT-1</strain>
    </source>
</reference>
<sequence>MNKLTKLLVLSSIASATLFANDNLVIDFEKKRLSQNPNVKASNIKIFYKKELEAKGWYGYILDFDAVIQDKNMKVKDTLFSDGKVVATDLFDITTSKSLKSTIVPNITDKYYQKSKLVAGSEKAKDKIVVFSDPLCPFCAQYVPEVIEFVNKNSDNIALYYYAFPLTHIHPASTTLSKLIDIAKTKLGQEAVLKAYKVDWSKHFAPSTTDEKTILDAFNKELETNIKVQDLSKKEIVANLEKEIASGDDLLVSGTPTIYVNGEIDPTKELYKSLIKK</sequence>
<evidence type="ECO:0000313" key="3">
    <source>
        <dbReference type="Proteomes" id="UP000192599"/>
    </source>
</evidence>
<dbReference type="RefSeq" id="WP_066222226.1">
    <property type="nucleotide sequence ID" value="NZ_CP060264.1"/>
</dbReference>
<protein>
    <submittedName>
        <fullName evidence="2">Disulfide bond formation protein DsbA</fullName>
    </submittedName>
</protein>
<dbReference type="InterPro" id="IPR051470">
    <property type="entry name" value="Thiol:disulfide_interchange"/>
</dbReference>
<dbReference type="AlphaFoldDB" id="A0A1V9VBH3"/>
<evidence type="ECO:0000313" key="2">
    <source>
        <dbReference type="EMBL" id="OQR41416.1"/>
    </source>
</evidence>
<organism evidence="2 3">
    <name type="scientific">Aliarcobacter cryaerophilus</name>
    <dbReference type="NCBI Taxonomy" id="28198"/>
    <lineage>
        <taxon>Bacteria</taxon>
        <taxon>Pseudomonadati</taxon>
        <taxon>Campylobacterota</taxon>
        <taxon>Epsilonproteobacteria</taxon>
        <taxon>Campylobacterales</taxon>
        <taxon>Arcobacteraceae</taxon>
        <taxon>Aliarcobacter</taxon>
    </lineage>
</organism>
<dbReference type="PANTHER" id="PTHR35272:SF4">
    <property type="entry name" value="THIOL:DISULFIDE INTERCHANGE PROTEIN DSBG"/>
    <property type="match status" value="1"/>
</dbReference>
<dbReference type="EMBL" id="LNTC01000060">
    <property type="protein sequence ID" value="OQR41416.1"/>
    <property type="molecule type" value="Genomic_DNA"/>
</dbReference>
<dbReference type="InterPro" id="IPR012336">
    <property type="entry name" value="Thioredoxin-like_fold"/>
</dbReference>